<reference evidence="11 12" key="1">
    <citation type="submission" date="2015-01" db="EMBL/GenBank/DDBJ databases">
        <title>Deinococcus soli/N5/whole genome sequencing.</title>
        <authorList>
            <person name="Kim M.K."/>
            <person name="Srinivasan S."/>
            <person name="Lee J.-J."/>
        </authorList>
    </citation>
    <scope>NUCLEOTIDE SEQUENCE [LARGE SCALE GENOMIC DNA]</scope>
    <source>
        <strain evidence="11 12">N5</strain>
    </source>
</reference>
<dbReference type="PROSITE" id="PS51935">
    <property type="entry name" value="NLPC_P60"/>
    <property type="match status" value="1"/>
</dbReference>
<dbReference type="Gene3D" id="3.90.1720.10">
    <property type="entry name" value="endopeptidase domain like (from Nostoc punctiforme)"/>
    <property type="match status" value="1"/>
</dbReference>
<dbReference type="InterPro" id="IPR038765">
    <property type="entry name" value="Papain-like_cys_pep_sf"/>
</dbReference>
<dbReference type="PANTHER" id="PTHR47360">
    <property type="entry name" value="MUREIN DD-ENDOPEPTIDASE MEPS/MUREIN LD-CARBOXYPEPTIDASE"/>
    <property type="match status" value="1"/>
</dbReference>
<dbReference type="RefSeq" id="WP_046843348.1">
    <property type="nucleotide sequence ID" value="NZ_CP011389.1"/>
</dbReference>
<feature type="chain" id="PRO_5002517040" description="Peptidoglycan endopeptidase" evidence="8">
    <location>
        <begin position="24"/>
        <end position="350"/>
    </location>
</feature>
<keyword evidence="3 8" id="KW-0732">Signal</keyword>
<dbReference type="Pfam" id="PF01476">
    <property type="entry name" value="LysM"/>
    <property type="match status" value="2"/>
</dbReference>
<dbReference type="Gene3D" id="3.10.350.10">
    <property type="entry name" value="LysM domain"/>
    <property type="match status" value="2"/>
</dbReference>
<accession>A0A0F7JKL5</accession>
<keyword evidence="4" id="KW-0677">Repeat</keyword>
<dbReference type="InterPro" id="IPR036779">
    <property type="entry name" value="LysM_dom_sf"/>
</dbReference>
<feature type="domain" description="LysM" evidence="9">
    <location>
        <begin position="93"/>
        <end position="137"/>
    </location>
</feature>
<dbReference type="PROSITE" id="PS51782">
    <property type="entry name" value="LYSM"/>
    <property type="match status" value="2"/>
</dbReference>
<dbReference type="GO" id="GO:0008234">
    <property type="term" value="F:cysteine-type peptidase activity"/>
    <property type="evidence" value="ECO:0007669"/>
    <property type="project" value="UniProtKB-KW"/>
</dbReference>
<keyword evidence="6" id="KW-0788">Thiol protease</keyword>
<name>A0A0F7JKL5_9DEIO</name>
<dbReference type="SMART" id="SM00257">
    <property type="entry name" value="LysM"/>
    <property type="match status" value="2"/>
</dbReference>
<evidence type="ECO:0000256" key="1">
    <source>
        <dbReference type="ARBA" id="ARBA00007074"/>
    </source>
</evidence>
<dbReference type="KEGG" id="dch:SY84_06580"/>
<dbReference type="InterPro" id="IPR000064">
    <property type="entry name" value="NLP_P60_dom"/>
</dbReference>
<evidence type="ECO:0000259" key="10">
    <source>
        <dbReference type="PROSITE" id="PS51935"/>
    </source>
</evidence>
<feature type="domain" description="LysM" evidence="9">
    <location>
        <begin position="45"/>
        <end position="88"/>
    </location>
</feature>
<evidence type="ECO:0000256" key="3">
    <source>
        <dbReference type="ARBA" id="ARBA00022729"/>
    </source>
</evidence>
<keyword evidence="12" id="KW-1185">Reference proteome</keyword>
<sequence>MPDLRFLPVCLLLGALLVGGADAQAVFTDATAAPHAAPAVPGGLDSVTVQPGDTAFSLARRAGLSVAELLALNGLSSPDLRVGQVLRLRVLPVTYAVQPGDTLYALARRFGVTVDALSAASGLTAGASLRAGQVLTLPAGVTAAPTVQAQALGTATPPAAPTPAAPGGVSPFQPLTPAQTMPVLQPVSPMPRSQIQSGPSQAGQSPIGPVQDSAPPQAGAGDWRAAALSLLNTPYVFGGVTRAGTDCSGLVLQVFTPLGVTLPRTSAEQARAGLGVPVDALEAGDLVFFDTEGTGRVSHVGIYLGEDQFISANSYQGRVTVDRLRADRYWGPRFVGARRVLGLSALAPAR</sequence>
<dbReference type="SUPFAM" id="SSF54001">
    <property type="entry name" value="Cysteine proteinases"/>
    <property type="match status" value="1"/>
</dbReference>
<organism evidence="11 12">
    <name type="scientific">Deinococcus soli</name>
    <name type="common">ex Cha et al. 2016</name>
    <dbReference type="NCBI Taxonomy" id="1309411"/>
    <lineage>
        <taxon>Bacteria</taxon>
        <taxon>Thermotogati</taxon>
        <taxon>Deinococcota</taxon>
        <taxon>Deinococci</taxon>
        <taxon>Deinococcales</taxon>
        <taxon>Deinococcaceae</taxon>
        <taxon>Deinococcus</taxon>
    </lineage>
</organism>
<evidence type="ECO:0000256" key="5">
    <source>
        <dbReference type="ARBA" id="ARBA00022801"/>
    </source>
</evidence>
<evidence type="ECO:0000256" key="4">
    <source>
        <dbReference type="ARBA" id="ARBA00022737"/>
    </source>
</evidence>
<dbReference type="GO" id="GO:0006508">
    <property type="term" value="P:proteolysis"/>
    <property type="evidence" value="ECO:0007669"/>
    <property type="project" value="UniProtKB-KW"/>
</dbReference>
<evidence type="ECO:0008006" key="13">
    <source>
        <dbReference type="Google" id="ProtNLM"/>
    </source>
</evidence>
<comment type="similarity">
    <text evidence="1">Belongs to the peptidase C40 family.</text>
</comment>
<dbReference type="Proteomes" id="UP000034024">
    <property type="component" value="Chromosome"/>
</dbReference>
<protein>
    <recommendedName>
        <fullName evidence="13">Peptidoglycan endopeptidase</fullName>
    </recommendedName>
</protein>
<evidence type="ECO:0000313" key="12">
    <source>
        <dbReference type="Proteomes" id="UP000034024"/>
    </source>
</evidence>
<proteinExistence type="inferred from homology"/>
<dbReference type="PATRIC" id="fig|1309411.5.peg.1342"/>
<evidence type="ECO:0000259" key="9">
    <source>
        <dbReference type="PROSITE" id="PS51782"/>
    </source>
</evidence>
<dbReference type="AlphaFoldDB" id="A0A0F7JKL5"/>
<keyword evidence="5" id="KW-0378">Hydrolase</keyword>
<feature type="signal peptide" evidence="8">
    <location>
        <begin position="1"/>
        <end position="23"/>
    </location>
</feature>
<evidence type="ECO:0000256" key="6">
    <source>
        <dbReference type="ARBA" id="ARBA00022807"/>
    </source>
</evidence>
<evidence type="ECO:0000256" key="7">
    <source>
        <dbReference type="SAM" id="MobiDB-lite"/>
    </source>
</evidence>
<dbReference type="OrthoDB" id="9808890at2"/>
<dbReference type="InterPro" id="IPR052062">
    <property type="entry name" value="Murein_DD/LD_carboxypeptidase"/>
</dbReference>
<feature type="region of interest" description="Disordered" evidence="7">
    <location>
        <begin position="154"/>
        <end position="220"/>
    </location>
</feature>
<dbReference type="SUPFAM" id="SSF54106">
    <property type="entry name" value="LysM domain"/>
    <property type="match status" value="2"/>
</dbReference>
<evidence type="ECO:0000256" key="8">
    <source>
        <dbReference type="SAM" id="SignalP"/>
    </source>
</evidence>
<dbReference type="PANTHER" id="PTHR47360:SF1">
    <property type="entry name" value="ENDOPEPTIDASE NLPC-RELATED"/>
    <property type="match status" value="1"/>
</dbReference>
<dbReference type="InterPro" id="IPR018392">
    <property type="entry name" value="LysM"/>
</dbReference>
<gene>
    <name evidence="11" type="ORF">SY84_06580</name>
</gene>
<dbReference type="EMBL" id="CP011389">
    <property type="protein sequence ID" value="AKH16776.1"/>
    <property type="molecule type" value="Genomic_DNA"/>
</dbReference>
<evidence type="ECO:0000313" key="11">
    <source>
        <dbReference type="EMBL" id="AKH16776.1"/>
    </source>
</evidence>
<feature type="domain" description="NlpC/P60" evidence="10">
    <location>
        <begin position="217"/>
        <end position="341"/>
    </location>
</feature>
<dbReference type="Pfam" id="PF00877">
    <property type="entry name" value="NLPC_P60"/>
    <property type="match status" value="1"/>
</dbReference>
<feature type="compositionally biased region" description="Polar residues" evidence="7">
    <location>
        <begin position="191"/>
        <end position="204"/>
    </location>
</feature>
<keyword evidence="2" id="KW-0645">Protease</keyword>
<dbReference type="CDD" id="cd00118">
    <property type="entry name" value="LysM"/>
    <property type="match status" value="2"/>
</dbReference>
<evidence type="ECO:0000256" key="2">
    <source>
        <dbReference type="ARBA" id="ARBA00022670"/>
    </source>
</evidence>